<evidence type="ECO:0000259" key="5">
    <source>
        <dbReference type="PROSITE" id="PS01124"/>
    </source>
</evidence>
<evidence type="ECO:0000256" key="1">
    <source>
        <dbReference type="ARBA" id="ARBA00023015"/>
    </source>
</evidence>
<dbReference type="InterPro" id="IPR009057">
    <property type="entry name" value="Homeodomain-like_sf"/>
</dbReference>
<proteinExistence type="predicted"/>
<feature type="region of interest" description="Disordered" evidence="4">
    <location>
        <begin position="1"/>
        <end position="20"/>
    </location>
</feature>
<keyword evidence="1" id="KW-0805">Transcription regulation</keyword>
<keyword evidence="2" id="KW-0238">DNA-binding</keyword>
<reference evidence="6 7" key="1">
    <citation type="submission" date="2020-03" db="EMBL/GenBank/DDBJ databases">
        <title>Roseomonas selenitidurans sp. nov. isolated from soil.</title>
        <authorList>
            <person name="Liu H."/>
        </authorList>
    </citation>
    <scope>NUCLEOTIDE SEQUENCE [LARGE SCALE GENOMIC DNA]</scope>
    <source>
        <strain evidence="6 7">JCM 15073</strain>
    </source>
</reference>
<dbReference type="PANTHER" id="PTHR46796">
    <property type="entry name" value="HTH-TYPE TRANSCRIPTIONAL ACTIVATOR RHAS-RELATED"/>
    <property type="match status" value="1"/>
</dbReference>
<dbReference type="InterPro" id="IPR050204">
    <property type="entry name" value="AraC_XylS_family_regulators"/>
</dbReference>
<dbReference type="Proteomes" id="UP000765160">
    <property type="component" value="Unassembled WGS sequence"/>
</dbReference>
<feature type="domain" description="HTH araC/xylS-type" evidence="5">
    <location>
        <begin position="215"/>
        <end position="313"/>
    </location>
</feature>
<protein>
    <submittedName>
        <fullName evidence="6">Helix-turn-helix transcriptional regulator</fullName>
    </submittedName>
</protein>
<dbReference type="Gene3D" id="1.10.10.60">
    <property type="entry name" value="Homeodomain-like"/>
    <property type="match status" value="2"/>
</dbReference>
<evidence type="ECO:0000256" key="3">
    <source>
        <dbReference type="ARBA" id="ARBA00023163"/>
    </source>
</evidence>
<dbReference type="InterPro" id="IPR018060">
    <property type="entry name" value="HTH_AraC"/>
</dbReference>
<comment type="caution">
    <text evidence="6">The sequence shown here is derived from an EMBL/GenBank/DDBJ whole genome shotgun (WGS) entry which is preliminary data.</text>
</comment>
<dbReference type="EMBL" id="JAAVTX010000006">
    <property type="protein sequence ID" value="NKE47123.1"/>
    <property type="molecule type" value="Genomic_DNA"/>
</dbReference>
<accession>A0ABX1F465</accession>
<dbReference type="PANTHER" id="PTHR46796:SF14">
    <property type="entry name" value="TRANSCRIPTIONAL REGULATORY PROTEIN"/>
    <property type="match status" value="1"/>
</dbReference>
<gene>
    <name evidence="6" type="ORF">HB662_20255</name>
</gene>
<dbReference type="SMART" id="SM00342">
    <property type="entry name" value="HTH_ARAC"/>
    <property type="match status" value="1"/>
</dbReference>
<dbReference type="SUPFAM" id="SSF46689">
    <property type="entry name" value="Homeodomain-like"/>
    <property type="match status" value="2"/>
</dbReference>
<evidence type="ECO:0000256" key="2">
    <source>
        <dbReference type="ARBA" id="ARBA00023125"/>
    </source>
</evidence>
<sequence>MIQSSTLRPTSASRHAMQQEPALLAWRRPIRPEYIGGTVLRQTQRSWSSLSAAVTEVRGDQQMKIGLQADCTQLSIMLEEVGGRTAMRIGSVQPSAPDGRRLPMSLIPPRLGASGEAHGLRYMRHLVVQFDGETLAGMQDEAIDLQAALAPRAMFSCPRLLGLARLFAGECDSGEPSNLLYGDGLSVALLQGLTQLDRARPAQDEQGRLAPWQLRRAIECLEDKLAQNVPLQELATLTRLSVSYFCRAFKTSTGLPPHQWQLRARIEKAKEMLLDDRDPIAQIALAVGFADQAHMTRTFSRVVGTSPAAWQRPRRVARSFA</sequence>
<keyword evidence="3" id="KW-0804">Transcription</keyword>
<evidence type="ECO:0000313" key="6">
    <source>
        <dbReference type="EMBL" id="NKE47123.1"/>
    </source>
</evidence>
<keyword evidence="7" id="KW-1185">Reference proteome</keyword>
<dbReference type="Pfam" id="PF12833">
    <property type="entry name" value="HTH_18"/>
    <property type="match status" value="1"/>
</dbReference>
<dbReference type="RefSeq" id="WP_168052148.1">
    <property type="nucleotide sequence ID" value="NZ_JAATJR010000006.1"/>
</dbReference>
<dbReference type="PROSITE" id="PS01124">
    <property type="entry name" value="HTH_ARAC_FAMILY_2"/>
    <property type="match status" value="1"/>
</dbReference>
<evidence type="ECO:0000313" key="7">
    <source>
        <dbReference type="Proteomes" id="UP000765160"/>
    </source>
</evidence>
<evidence type="ECO:0000256" key="4">
    <source>
        <dbReference type="SAM" id="MobiDB-lite"/>
    </source>
</evidence>
<organism evidence="6 7">
    <name type="scientific">Falsiroseomonas frigidaquae</name>
    <dbReference type="NCBI Taxonomy" id="487318"/>
    <lineage>
        <taxon>Bacteria</taxon>
        <taxon>Pseudomonadati</taxon>
        <taxon>Pseudomonadota</taxon>
        <taxon>Alphaproteobacteria</taxon>
        <taxon>Acetobacterales</taxon>
        <taxon>Roseomonadaceae</taxon>
        <taxon>Falsiroseomonas</taxon>
    </lineage>
</organism>
<name>A0ABX1F465_9PROT</name>
<feature type="compositionally biased region" description="Polar residues" evidence="4">
    <location>
        <begin position="1"/>
        <end position="13"/>
    </location>
</feature>